<dbReference type="InterPro" id="IPR019734">
    <property type="entry name" value="TPR_rpt"/>
</dbReference>
<name>A0A545UC46_9GAMM</name>
<evidence type="ECO:0000256" key="1">
    <source>
        <dbReference type="PROSITE-ProRule" id="PRU00339"/>
    </source>
</evidence>
<sequence>MGKVDELLEEISVKGKSADTYQRLGKSYINIKEIEKAHGAFIKSLELDDSDPWTHLYIGNIFYRKKDYLKAINWFEKNHTVDSKFGHSLLVYCGML</sequence>
<evidence type="ECO:0000313" key="2">
    <source>
        <dbReference type="EMBL" id="TQV87003.1"/>
    </source>
</evidence>
<dbReference type="InterPro" id="IPR011990">
    <property type="entry name" value="TPR-like_helical_dom_sf"/>
</dbReference>
<reference evidence="2 3" key="1">
    <citation type="submission" date="2019-07" db="EMBL/GenBank/DDBJ databases">
        <title>Draft genome for Aliikangiella sp. M105.</title>
        <authorList>
            <person name="Wang G."/>
        </authorList>
    </citation>
    <scope>NUCLEOTIDE SEQUENCE [LARGE SCALE GENOMIC DNA]</scope>
    <source>
        <strain evidence="2 3">M105</strain>
    </source>
</reference>
<keyword evidence="3" id="KW-1185">Reference proteome</keyword>
<dbReference type="RefSeq" id="WP_142894561.1">
    <property type="nucleotide sequence ID" value="NZ_ML660165.1"/>
</dbReference>
<protein>
    <submittedName>
        <fullName evidence="2">Uncharacterized protein</fullName>
    </submittedName>
</protein>
<proteinExistence type="predicted"/>
<dbReference type="SMART" id="SM00028">
    <property type="entry name" value="TPR"/>
    <property type="match status" value="2"/>
</dbReference>
<gene>
    <name evidence="2" type="ORF">FLL46_14445</name>
</gene>
<dbReference type="SUPFAM" id="SSF81901">
    <property type="entry name" value="HCP-like"/>
    <property type="match status" value="1"/>
</dbReference>
<dbReference type="PROSITE" id="PS50005">
    <property type="entry name" value="TPR"/>
    <property type="match status" value="1"/>
</dbReference>
<comment type="caution">
    <text evidence="2">The sequence shown here is derived from an EMBL/GenBank/DDBJ whole genome shotgun (WGS) entry which is preliminary data.</text>
</comment>
<dbReference type="Proteomes" id="UP000315439">
    <property type="component" value="Unassembled WGS sequence"/>
</dbReference>
<evidence type="ECO:0000313" key="3">
    <source>
        <dbReference type="Proteomes" id="UP000315439"/>
    </source>
</evidence>
<dbReference type="EMBL" id="VIKS01000009">
    <property type="protein sequence ID" value="TQV87003.1"/>
    <property type="molecule type" value="Genomic_DNA"/>
</dbReference>
<dbReference type="Pfam" id="PF13181">
    <property type="entry name" value="TPR_8"/>
    <property type="match status" value="1"/>
</dbReference>
<accession>A0A545UC46</accession>
<feature type="repeat" description="TPR" evidence="1">
    <location>
        <begin position="18"/>
        <end position="51"/>
    </location>
</feature>
<keyword evidence="1" id="KW-0802">TPR repeat</keyword>
<dbReference type="OrthoDB" id="9810596at2"/>
<dbReference type="Gene3D" id="1.25.40.10">
    <property type="entry name" value="Tetratricopeptide repeat domain"/>
    <property type="match status" value="1"/>
</dbReference>
<organism evidence="2 3">
    <name type="scientific">Aliikangiella coralliicola</name>
    <dbReference type="NCBI Taxonomy" id="2592383"/>
    <lineage>
        <taxon>Bacteria</taxon>
        <taxon>Pseudomonadati</taxon>
        <taxon>Pseudomonadota</taxon>
        <taxon>Gammaproteobacteria</taxon>
        <taxon>Oceanospirillales</taxon>
        <taxon>Pleioneaceae</taxon>
        <taxon>Aliikangiella</taxon>
    </lineage>
</organism>
<dbReference type="AlphaFoldDB" id="A0A545UC46"/>